<keyword evidence="2" id="KW-1185">Reference proteome</keyword>
<evidence type="ECO:0000313" key="2">
    <source>
        <dbReference type="Proteomes" id="UP000187429"/>
    </source>
</evidence>
<name>A0A1R1XAG3_9FUNG</name>
<accession>A0A1R1XAG3</accession>
<comment type="caution">
    <text evidence="1">The sequence shown here is derived from an EMBL/GenBank/DDBJ whole genome shotgun (WGS) entry which is preliminary data.</text>
</comment>
<evidence type="ECO:0000313" key="1">
    <source>
        <dbReference type="EMBL" id="OMJ11615.1"/>
    </source>
</evidence>
<dbReference type="AlphaFoldDB" id="A0A1R1XAG3"/>
<reference evidence="2" key="1">
    <citation type="submission" date="2017-01" db="EMBL/GenBank/DDBJ databases">
        <authorList>
            <person name="Wang Y."/>
            <person name="White M."/>
            <person name="Kvist S."/>
            <person name="Moncalvo J.-M."/>
        </authorList>
    </citation>
    <scope>NUCLEOTIDE SEQUENCE [LARGE SCALE GENOMIC DNA]</scope>
    <source>
        <strain evidence="2">ID-206-W2</strain>
    </source>
</reference>
<dbReference type="EMBL" id="LSSM01005961">
    <property type="protein sequence ID" value="OMJ11615.1"/>
    <property type="molecule type" value="Genomic_DNA"/>
</dbReference>
<sequence>MKIAKAKIEEEKSVFQDTDIERSKINFDIDAQNIIYPEQKKTVENLGFDTSFNGEEMYNLGNSLLNFDYLINTSDEMLDSFNIVGPNTSVESTDNKKFEIFNKSEDICLEAKPEIAETSENPAETKA</sequence>
<organism evidence="1 2">
    <name type="scientific">Smittium culicis</name>
    <dbReference type="NCBI Taxonomy" id="133412"/>
    <lineage>
        <taxon>Eukaryota</taxon>
        <taxon>Fungi</taxon>
        <taxon>Fungi incertae sedis</taxon>
        <taxon>Zoopagomycota</taxon>
        <taxon>Kickxellomycotina</taxon>
        <taxon>Harpellomycetes</taxon>
        <taxon>Harpellales</taxon>
        <taxon>Legeriomycetaceae</taxon>
        <taxon>Smittium</taxon>
    </lineage>
</organism>
<protein>
    <submittedName>
        <fullName evidence="1">Uncharacterized protein</fullName>
    </submittedName>
</protein>
<gene>
    <name evidence="1" type="ORF">AYI69_g9764</name>
</gene>
<dbReference type="Proteomes" id="UP000187429">
    <property type="component" value="Unassembled WGS sequence"/>
</dbReference>
<proteinExistence type="predicted"/>